<protein>
    <submittedName>
        <fullName evidence="1">(rape) hypothetical protein</fullName>
    </submittedName>
</protein>
<evidence type="ECO:0000313" key="1">
    <source>
        <dbReference type="EMBL" id="CAF2051361.1"/>
    </source>
</evidence>
<dbReference type="AlphaFoldDB" id="A0A816PPJ6"/>
<reference evidence="1" key="1">
    <citation type="submission" date="2021-01" db="EMBL/GenBank/DDBJ databases">
        <authorList>
            <consortium name="Genoscope - CEA"/>
            <person name="William W."/>
        </authorList>
    </citation>
    <scope>NUCLEOTIDE SEQUENCE</scope>
</reference>
<dbReference type="Proteomes" id="UP001295469">
    <property type="component" value="Chromosome A09"/>
</dbReference>
<organism evidence="1">
    <name type="scientific">Brassica napus</name>
    <name type="common">Rape</name>
    <dbReference type="NCBI Taxonomy" id="3708"/>
    <lineage>
        <taxon>Eukaryota</taxon>
        <taxon>Viridiplantae</taxon>
        <taxon>Streptophyta</taxon>
        <taxon>Embryophyta</taxon>
        <taxon>Tracheophyta</taxon>
        <taxon>Spermatophyta</taxon>
        <taxon>Magnoliopsida</taxon>
        <taxon>eudicotyledons</taxon>
        <taxon>Gunneridae</taxon>
        <taxon>Pentapetalae</taxon>
        <taxon>rosids</taxon>
        <taxon>malvids</taxon>
        <taxon>Brassicales</taxon>
        <taxon>Brassicaceae</taxon>
        <taxon>Brassiceae</taxon>
        <taxon>Brassica</taxon>
    </lineage>
</organism>
<name>A0A816PPJ6_BRANA</name>
<proteinExistence type="predicted"/>
<gene>
    <name evidence="1" type="ORF">DARMORV10_A09P64470.1</name>
</gene>
<sequence length="61" mass="7363">MVMMASHQYHKHATKAYHWSHNPYDQQTMRPHVFIQNNSLDTSCFLCFQKLSELLIYYQSL</sequence>
<accession>A0A816PPJ6</accession>
<dbReference type="EMBL" id="HG994363">
    <property type="protein sequence ID" value="CAF2051361.1"/>
    <property type="molecule type" value="Genomic_DNA"/>
</dbReference>